<reference evidence="12" key="1">
    <citation type="journal article" date="2010" name="Nature">
        <title>The Amphimedon queenslandica genome and the evolution of animal complexity.</title>
        <authorList>
            <person name="Srivastava M."/>
            <person name="Simakov O."/>
            <person name="Chapman J."/>
            <person name="Fahey B."/>
            <person name="Gauthier M.E."/>
            <person name="Mitros T."/>
            <person name="Richards G.S."/>
            <person name="Conaco C."/>
            <person name="Dacre M."/>
            <person name="Hellsten U."/>
            <person name="Larroux C."/>
            <person name="Putnam N.H."/>
            <person name="Stanke M."/>
            <person name="Adamska M."/>
            <person name="Darling A."/>
            <person name="Degnan S.M."/>
            <person name="Oakley T.H."/>
            <person name="Plachetzki D.C."/>
            <person name="Zhai Y."/>
            <person name="Adamski M."/>
            <person name="Calcino A."/>
            <person name="Cummins S.F."/>
            <person name="Goodstein D.M."/>
            <person name="Harris C."/>
            <person name="Jackson D.J."/>
            <person name="Leys S.P."/>
            <person name="Shu S."/>
            <person name="Woodcroft B.J."/>
            <person name="Vervoort M."/>
            <person name="Kosik K.S."/>
            <person name="Manning G."/>
            <person name="Degnan B.M."/>
            <person name="Rokhsar D.S."/>
        </authorList>
    </citation>
    <scope>NUCLEOTIDE SEQUENCE [LARGE SCALE GENOMIC DNA]</scope>
</reference>
<dbReference type="SFLD" id="SFLDS00001">
    <property type="entry name" value="Enolase"/>
    <property type="match status" value="1"/>
</dbReference>
<proteinExistence type="inferred from homology"/>
<keyword evidence="5" id="KW-0460">Magnesium</keyword>
<reference evidence="11" key="2">
    <citation type="submission" date="2017-05" db="UniProtKB">
        <authorList>
            <consortium name="EnsemblMetazoa"/>
        </authorList>
    </citation>
    <scope>IDENTIFICATION</scope>
</reference>
<feature type="domain" description="Mandelate racemase/muconate lactonizing enzyme C-terminal" evidence="10">
    <location>
        <begin position="220"/>
        <end position="316"/>
    </location>
</feature>
<dbReference type="FunFam" id="3.20.20.120:FF:000007">
    <property type="entry name" value="Mitochondrial enolase superfamily member 1"/>
    <property type="match status" value="1"/>
</dbReference>
<dbReference type="GO" id="GO:0000287">
    <property type="term" value="F:magnesium ion binding"/>
    <property type="evidence" value="ECO:0007669"/>
    <property type="project" value="TreeGrafter"/>
</dbReference>
<dbReference type="OrthoDB" id="14161at2759"/>
<dbReference type="eggNOG" id="ENOG502QU7C">
    <property type="taxonomic scope" value="Eukaryota"/>
</dbReference>
<evidence type="ECO:0000313" key="11">
    <source>
        <dbReference type="EnsemblMetazoa" id="Aqu2.1.22309_001"/>
    </source>
</evidence>
<evidence type="ECO:0000256" key="8">
    <source>
        <dbReference type="ARBA" id="ARBA00073815"/>
    </source>
</evidence>
<evidence type="ECO:0000256" key="7">
    <source>
        <dbReference type="ARBA" id="ARBA00061144"/>
    </source>
</evidence>
<dbReference type="AlphaFoldDB" id="A0A1X7U436"/>
<comment type="similarity">
    <text evidence="7">Belongs to the mandelate racemase/muconate lactonizing enzyme family. ENOSF1 subfamily.</text>
</comment>
<dbReference type="InterPro" id="IPR034610">
    <property type="entry name" value="L-fuconate_dehydratase"/>
</dbReference>
<dbReference type="GO" id="GO:0009063">
    <property type="term" value="P:amino acid catabolic process"/>
    <property type="evidence" value="ECO:0007669"/>
    <property type="project" value="InterPro"/>
</dbReference>
<dbReference type="SFLD" id="SFLDG00179">
    <property type="entry name" value="mandelate_racemase"/>
    <property type="match status" value="1"/>
</dbReference>
<dbReference type="InterPro" id="IPR029065">
    <property type="entry name" value="Enolase_C-like"/>
</dbReference>
<dbReference type="InParanoid" id="A0A1X7U436"/>
<evidence type="ECO:0000256" key="6">
    <source>
        <dbReference type="ARBA" id="ARBA00023239"/>
    </source>
</evidence>
<dbReference type="EnsemblMetazoa" id="Aqu2.1.22309_001">
    <property type="protein sequence ID" value="Aqu2.1.22309_001"/>
    <property type="gene ID" value="Aqu2.1.22309"/>
</dbReference>
<keyword evidence="4" id="KW-0479">Metal-binding</keyword>
<gene>
    <name evidence="11" type="primary">100636465</name>
</gene>
<evidence type="ECO:0000256" key="3">
    <source>
        <dbReference type="ARBA" id="ARBA00013142"/>
    </source>
</evidence>
<dbReference type="SMART" id="SM00922">
    <property type="entry name" value="MR_MLE"/>
    <property type="match status" value="1"/>
</dbReference>
<protein>
    <recommendedName>
        <fullName evidence="8">Mitochondrial enolase superfamily member 1</fullName>
        <ecNumber evidence="3">4.2.1.68</ecNumber>
    </recommendedName>
    <alternativeName>
        <fullName evidence="9">L-fuconate dehydratase</fullName>
    </alternativeName>
</protein>
<sequence>MAPLFSRLKTLLSRDVIISSLTARDVRFPTSACGTGHGSDALHKDPNYSAAYAVLTAASSNSEGGSLYSGHGLTFTIGRGNEVVCAAIKSLEPLVVGRSLVDIFTDFASFWHSLTCETQLRWIGPEKGAIHLAVAAVINALWDLWGKIECKPVWELLSDMSPEEIISLIDWQYLSDAITKDEALAILHKQYPSRRERVEDLKENGYPAYITSAGWMGYSDEVVEERLQSALKSGFTKFKMKVSRDLSVDKHRCELIRSILGPNVPLMMDANQCWDVDEAIAHMTALSVYKPLWIEEPTSPDDILGHAKIGRALRPLGIGIATGEHCHNRVMFKQFLESGAMDYCQIDSCRLGGINEIIAVLLLAEKFKVPVCPHAGGCGLCEMVQHLMFFYYICISGSKESRLIEYADHLHEHFVHPVTVNNGCYLLPTSAGYSTEMKKESVEEYSYPNGPAWTKTIS</sequence>
<comment type="cofactor">
    <cofactor evidence="2">
        <name>Mg(2+)</name>
        <dbReference type="ChEBI" id="CHEBI:18420"/>
    </cofactor>
</comment>
<dbReference type="STRING" id="400682.A0A1X7U436"/>
<dbReference type="InterPro" id="IPR046945">
    <property type="entry name" value="RHMD-like"/>
</dbReference>
<evidence type="ECO:0000313" key="12">
    <source>
        <dbReference type="Proteomes" id="UP000007879"/>
    </source>
</evidence>
<dbReference type="SUPFAM" id="SSF54826">
    <property type="entry name" value="Enolase N-terminal domain-like"/>
    <property type="match status" value="1"/>
</dbReference>
<evidence type="ECO:0000256" key="5">
    <source>
        <dbReference type="ARBA" id="ARBA00022842"/>
    </source>
</evidence>
<dbReference type="SFLD" id="SFLDF00111">
    <property type="entry name" value="L-fuconate_dehydratase"/>
    <property type="match status" value="1"/>
</dbReference>
<dbReference type="Proteomes" id="UP000007879">
    <property type="component" value="Unassembled WGS sequence"/>
</dbReference>
<evidence type="ECO:0000256" key="4">
    <source>
        <dbReference type="ARBA" id="ARBA00022723"/>
    </source>
</evidence>
<dbReference type="InterPro" id="IPR036849">
    <property type="entry name" value="Enolase-like_C_sf"/>
</dbReference>
<accession>A0A1X7U436</accession>
<dbReference type="GO" id="GO:0016052">
    <property type="term" value="P:carbohydrate catabolic process"/>
    <property type="evidence" value="ECO:0007669"/>
    <property type="project" value="InterPro"/>
</dbReference>
<evidence type="ECO:0000256" key="1">
    <source>
        <dbReference type="ARBA" id="ARBA00001737"/>
    </source>
</evidence>
<dbReference type="EnsemblMetazoa" id="XM_020000728.1">
    <property type="protein sequence ID" value="XP_019856287.1"/>
    <property type="gene ID" value="LOC100636465"/>
</dbReference>
<evidence type="ECO:0000256" key="2">
    <source>
        <dbReference type="ARBA" id="ARBA00001946"/>
    </source>
</evidence>
<dbReference type="Pfam" id="PF13378">
    <property type="entry name" value="MR_MLE_C"/>
    <property type="match status" value="1"/>
</dbReference>
<dbReference type="SUPFAM" id="SSF51604">
    <property type="entry name" value="Enolase C-terminal domain-like"/>
    <property type="match status" value="1"/>
</dbReference>
<dbReference type="InterPro" id="IPR013342">
    <property type="entry name" value="Mandelate_racemase_C"/>
</dbReference>
<dbReference type="KEGG" id="aqu:100636465"/>
<dbReference type="OMA" id="ELICMAL"/>
<dbReference type="InterPro" id="IPR018110">
    <property type="entry name" value="Mandel_Rmase/mucon_lact_enz_CS"/>
</dbReference>
<dbReference type="Gene3D" id="3.20.20.120">
    <property type="entry name" value="Enolase-like C-terminal domain"/>
    <property type="match status" value="1"/>
</dbReference>
<dbReference type="GO" id="GO:0050023">
    <property type="term" value="F:L-fuconate dehydratase activity"/>
    <property type="evidence" value="ECO:0007669"/>
    <property type="project" value="UniProtKB-EC"/>
</dbReference>
<organism evidence="11">
    <name type="scientific">Amphimedon queenslandica</name>
    <name type="common">Sponge</name>
    <dbReference type="NCBI Taxonomy" id="400682"/>
    <lineage>
        <taxon>Eukaryota</taxon>
        <taxon>Metazoa</taxon>
        <taxon>Porifera</taxon>
        <taxon>Demospongiae</taxon>
        <taxon>Heteroscleromorpha</taxon>
        <taxon>Haplosclerida</taxon>
        <taxon>Niphatidae</taxon>
        <taxon>Amphimedon</taxon>
    </lineage>
</organism>
<dbReference type="InterPro" id="IPR029017">
    <property type="entry name" value="Enolase-like_N"/>
</dbReference>
<evidence type="ECO:0000256" key="9">
    <source>
        <dbReference type="ARBA" id="ARBA00078003"/>
    </source>
</evidence>
<name>A0A1X7U436_AMPQE</name>
<evidence type="ECO:0000259" key="10">
    <source>
        <dbReference type="SMART" id="SM00922"/>
    </source>
</evidence>
<dbReference type="EC" id="4.2.1.68" evidence="3"/>
<dbReference type="PANTHER" id="PTHR13794:SF58">
    <property type="entry name" value="MITOCHONDRIAL ENOLASE SUPERFAMILY MEMBER 1"/>
    <property type="match status" value="1"/>
</dbReference>
<dbReference type="Gene3D" id="3.30.390.10">
    <property type="entry name" value="Enolase-like, N-terminal domain"/>
    <property type="match status" value="1"/>
</dbReference>
<keyword evidence="12" id="KW-1185">Reference proteome</keyword>
<dbReference type="PROSITE" id="PS00909">
    <property type="entry name" value="MR_MLE_2"/>
    <property type="match status" value="1"/>
</dbReference>
<comment type="catalytic activity">
    <reaction evidence="1">
        <text>L-fuconate = 2-dehydro-3-deoxy-L-fuconate + H2O</text>
        <dbReference type="Rhea" id="RHEA:22772"/>
        <dbReference type="ChEBI" id="CHEBI:15377"/>
        <dbReference type="ChEBI" id="CHEBI:21291"/>
        <dbReference type="ChEBI" id="CHEBI:37448"/>
        <dbReference type="EC" id="4.2.1.68"/>
    </reaction>
</comment>
<keyword evidence="6" id="KW-0456">Lyase</keyword>
<dbReference type="PANTHER" id="PTHR13794">
    <property type="entry name" value="ENOLASE SUPERFAMILY, MANDELATE RACEMASE"/>
    <property type="match status" value="1"/>
</dbReference>